<feature type="compositionally biased region" description="Polar residues" evidence="1">
    <location>
        <begin position="375"/>
        <end position="389"/>
    </location>
</feature>
<dbReference type="RefSeq" id="WP_087078028.1">
    <property type="nucleotide sequence ID" value="NZ_CP020809.1"/>
</dbReference>
<sequence>MEPEDPDLSFADLGLSKTFGDLSAGYHDTATQLNTGIAAMSAEVSGTTPTAKLDGLRSSQAEVQRLGDVLGVMAKAAAAMEAAAKAWRDGVETGHYDKTWLTWLRAQLDSKRTAMADAETELQNAQSSEDSERITKARTAVSNATSDFIAAQRDYDDAKAARKTADETLDAAVAEATEQLNGGVAAVGGAGHDKRMSGEGNFSNTPDNPGTTSSRPAGSPAGSPGNAAPSSAKAAGAAAPGSGTSPDTRSSSSGGVDPVAVLNALRQQPAAGQQQQPAGTGQQPVATAQPVSSTQPGKNDKSDAITNSDLDNAFGTPPGLAALATTPTPPSRVSVPSPASGHAAGPAEVSGGPTGNSVQGMKTETNVTGRPEGATAQTRLSASDATNATGKLGTPTAAAPHGPGGIPIAPGIGGVPQGGGSTKQADPVRVRQVGPDVAEVWGEQTIAESVRGGTIAKKDPLDPGNVA</sequence>
<dbReference type="Proteomes" id="UP000195331">
    <property type="component" value="Chromosome"/>
</dbReference>
<feature type="compositionally biased region" description="Low complexity" evidence="1">
    <location>
        <begin position="331"/>
        <end position="347"/>
    </location>
</feature>
<accession>A0A1Y0C5W3</accession>
<dbReference type="OrthoDB" id="9956238at2"/>
<evidence type="ECO:0000313" key="3">
    <source>
        <dbReference type="Proteomes" id="UP000195331"/>
    </source>
</evidence>
<feature type="region of interest" description="Disordered" evidence="1">
    <location>
        <begin position="185"/>
        <end position="427"/>
    </location>
</feature>
<feature type="compositionally biased region" description="Polar residues" evidence="1">
    <location>
        <begin position="200"/>
        <end position="212"/>
    </location>
</feature>
<keyword evidence="3" id="KW-1185">Reference proteome</keyword>
<feature type="compositionally biased region" description="Gly residues" evidence="1">
    <location>
        <begin position="411"/>
        <end position="421"/>
    </location>
</feature>
<protein>
    <submittedName>
        <fullName evidence="2">Uncharacterized protein</fullName>
    </submittedName>
</protein>
<dbReference type="KEGG" id="mdx:BTO20_20305"/>
<feature type="compositionally biased region" description="Low complexity" evidence="1">
    <location>
        <begin position="213"/>
        <end position="255"/>
    </location>
</feature>
<evidence type="ECO:0000256" key="1">
    <source>
        <dbReference type="SAM" id="MobiDB-lite"/>
    </source>
</evidence>
<feature type="compositionally biased region" description="Polar residues" evidence="1">
    <location>
        <begin position="355"/>
        <end position="368"/>
    </location>
</feature>
<feature type="compositionally biased region" description="Low complexity" evidence="1">
    <location>
        <begin position="393"/>
        <end position="410"/>
    </location>
</feature>
<name>A0A1Y0C5W3_9MYCO</name>
<feature type="compositionally biased region" description="Low complexity" evidence="1">
    <location>
        <begin position="267"/>
        <end position="284"/>
    </location>
</feature>
<dbReference type="AlphaFoldDB" id="A0A1Y0C5W3"/>
<feature type="compositionally biased region" description="Polar residues" evidence="1">
    <location>
        <begin position="285"/>
        <end position="297"/>
    </location>
</feature>
<proteinExistence type="predicted"/>
<reference evidence="2 3" key="1">
    <citation type="submission" date="2017-04" db="EMBL/GenBank/DDBJ databases">
        <title>Whole Genome Sequence of 1,4-Dioxane Degrading Bacterium Mycobacterium dioxanotrophicus PH-06.</title>
        <authorList>
            <person name="He Y."/>
        </authorList>
    </citation>
    <scope>NUCLEOTIDE SEQUENCE [LARGE SCALE GENOMIC DNA]</scope>
    <source>
        <strain evidence="2 3">PH-06</strain>
    </source>
</reference>
<evidence type="ECO:0000313" key="2">
    <source>
        <dbReference type="EMBL" id="ART70571.1"/>
    </source>
</evidence>
<organism evidence="2 3">
    <name type="scientific">Mycobacterium dioxanotrophicus</name>
    <dbReference type="NCBI Taxonomy" id="482462"/>
    <lineage>
        <taxon>Bacteria</taxon>
        <taxon>Bacillati</taxon>
        <taxon>Actinomycetota</taxon>
        <taxon>Actinomycetes</taxon>
        <taxon>Mycobacteriales</taxon>
        <taxon>Mycobacteriaceae</taxon>
        <taxon>Mycobacterium</taxon>
    </lineage>
</organism>
<gene>
    <name evidence="2" type="ORF">BTO20_20305</name>
</gene>
<dbReference type="EMBL" id="CP020809">
    <property type="protein sequence ID" value="ART70571.1"/>
    <property type="molecule type" value="Genomic_DNA"/>
</dbReference>